<dbReference type="InterPro" id="IPR000008">
    <property type="entry name" value="C2_dom"/>
</dbReference>
<feature type="domain" description="C2" evidence="1">
    <location>
        <begin position="212"/>
        <end position="329"/>
    </location>
</feature>
<dbReference type="EMBL" id="GBEZ01015631">
    <property type="protein sequence ID" value="JAC70549.1"/>
    <property type="molecule type" value="Transcribed_RNA"/>
</dbReference>
<dbReference type="AlphaFoldDB" id="A0A061RIH2"/>
<sequence>MAGFKTRPQLQVGMQVEVAEQTVDAYRLLCSPIEGIIYEALFDLVEGRRRVLIPIETEPTGGREAADGDIDIQLVGCRGLPGSSELSCYQVTASNAETRLSRRSRVRRSPSGEPLWRAQHFILPLGDRAARFALDVRDLSTGQTIGRAVVSAMALAGGCAAFWATAYDGRPLAKRWAALAEPWRVTVPLEDPATQAVLPTGEATLSLSMLRWIYKPEAPPAGNAFVTPGARSIIVRVLEGYNVGPSGAGTRFVQVKYNNETRDTQLVANKMHPVWNRTFVFAENQSAQTRRLRLKILSTRAIAGLEQDLGFLHINLDTIYEREPLDAWLELGGNPRGRLHVAAEIVPGIPSSSAVTERAALEWRSGEPSLVVEVLQARGLSAEGGAGSGCLFCRVVYGASVAETQVVRSSESPVFQHKARLPLSGRRCPLAIRCFGREIARGDESLGSAELDVGSLLAEEGREYEAVVQLREGSGSSAVGQVLLKLSRSGKFGSTAQGAAGSDEDDNVFVGSFQESVG</sequence>
<protein>
    <submittedName>
        <fullName evidence="2">Plant synaptotagmin</fullName>
    </submittedName>
</protein>
<organism evidence="2">
    <name type="scientific">Tetraselmis sp. GSL018</name>
    <dbReference type="NCBI Taxonomy" id="582737"/>
    <lineage>
        <taxon>Eukaryota</taxon>
        <taxon>Viridiplantae</taxon>
        <taxon>Chlorophyta</taxon>
        <taxon>core chlorophytes</taxon>
        <taxon>Chlorodendrophyceae</taxon>
        <taxon>Chlorodendrales</taxon>
        <taxon>Chlorodendraceae</taxon>
        <taxon>Tetraselmis</taxon>
    </lineage>
</organism>
<dbReference type="SUPFAM" id="SSF49562">
    <property type="entry name" value="C2 domain (Calcium/lipid-binding domain, CaLB)"/>
    <property type="match status" value="2"/>
</dbReference>
<evidence type="ECO:0000313" key="2">
    <source>
        <dbReference type="EMBL" id="JAC70549.1"/>
    </source>
</evidence>
<reference evidence="2" key="1">
    <citation type="submission" date="2014-05" db="EMBL/GenBank/DDBJ databases">
        <title>The transcriptome of the halophilic microalga Tetraselmis sp. GSL018 isolated from the Great Salt Lake, Utah.</title>
        <authorList>
            <person name="Jinkerson R.E."/>
            <person name="D'Adamo S."/>
            <person name="Posewitz M.C."/>
        </authorList>
    </citation>
    <scope>NUCLEOTIDE SEQUENCE</scope>
    <source>
        <strain evidence="2">GSL018</strain>
    </source>
</reference>
<dbReference type="Pfam" id="PF00168">
    <property type="entry name" value="C2"/>
    <property type="match status" value="2"/>
</dbReference>
<evidence type="ECO:0000259" key="1">
    <source>
        <dbReference type="PROSITE" id="PS50004"/>
    </source>
</evidence>
<dbReference type="PANTHER" id="PTHR47264">
    <property type="entry name" value="OS01G0128800 PROTEIN"/>
    <property type="match status" value="1"/>
</dbReference>
<accession>A0A061RIH2</accession>
<dbReference type="Gene3D" id="2.60.40.150">
    <property type="entry name" value="C2 domain"/>
    <property type="match status" value="2"/>
</dbReference>
<dbReference type="PROSITE" id="PS50004">
    <property type="entry name" value="C2"/>
    <property type="match status" value="2"/>
</dbReference>
<dbReference type="CDD" id="cd00030">
    <property type="entry name" value="C2"/>
    <property type="match status" value="2"/>
</dbReference>
<feature type="domain" description="C2" evidence="1">
    <location>
        <begin position="346"/>
        <end position="466"/>
    </location>
</feature>
<gene>
    <name evidence="2" type="ORF">TSPGSL018_3892</name>
</gene>
<dbReference type="SMART" id="SM00239">
    <property type="entry name" value="C2"/>
    <property type="match status" value="3"/>
</dbReference>
<dbReference type="PANTHER" id="PTHR47264:SF3">
    <property type="entry name" value="SYNAPTOTAGMIN-5 ISOFORM X1"/>
    <property type="match status" value="1"/>
</dbReference>
<proteinExistence type="predicted"/>
<dbReference type="InterPro" id="IPR035892">
    <property type="entry name" value="C2_domain_sf"/>
</dbReference>
<name>A0A061RIH2_9CHLO</name>